<reference evidence="2 3" key="1">
    <citation type="submission" date="2017-06" db="EMBL/GenBank/DDBJ databases">
        <authorList>
            <person name="Kim H.J."/>
            <person name="Triplett B.A."/>
        </authorList>
    </citation>
    <scope>NUCLEOTIDE SEQUENCE [LARGE SCALE GENOMIC DNA]</scope>
    <source>
        <strain evidence="2 3">DSM 43151</strain>
    </source>
</reference>
<dbReference type="Proteomes" id="UP000198415">
    <property type="component" value="Unassembled WGS sequence"/>
</dbReference>
<protein>
    <submittedName>
        <fullName evidence="2">Uncharacterized protein</fullName>
    </submittedName>
</protein>
<organism evidence="2 3">
    <name type="scientific">Actinoplanes regularis</name>
    <dbReference type="NCBI Taxonomy" id="52697"/>
    <lineage>
        <taxon>Bacteria</taxon>
        <taxon>Bacillati</taxon>
        <taxon>Actinomycetota</taxon>
        <taxon>Actinomycetes</taxon>
        <taxon>Micromonosporales</taxon>
        <taxon>Micromonosporaceae</taxon>
        <taxon>Actinoplanes</taxon>
    </lineage>
</organism>
<evidence type="ECO:0000313" key="2">
    <source>
        <dbReference type="EMBL" id="SNR39896.1"/>
    </source>
</evidence>
<accession>A0A238W061</accession>
<evidence type="ECO:0000256" key="1">
    <source>
        <dbReference type="SAM" id="MobiDB-lite"/>
    </source>
</evidence>
<proteinExistence type="predicted"/>
<name>A0A238W061_9ACTN</name>
<dbReference type="AlphaFoldDB" id="A0A238W061"/>
<keyword evidence="3" id="KW-1185">Reference proteome</keyword>
<dbReference type="InterPro" id="IPR046238">
    <property type="entry name" value="DUF6271"/>
</dbReference>
<dbReference type="Pfam" id="PF19787">
    <property type="entry name" value="DUF6271"/>
    <property type="match status" value="1"/>
</dbReference>
<sequence length="498" mass="54449">MKEPGAPPTCIDANFAPPTGSRDRKVGSVAALHDQNKCAAHGEKRMHAGSVNGFTEPAHVRKACLVLPTHRECSATIAAMAAEAAHATAHFDVEVVFLILDSTGETTRAGHAAAVRALPPARNVTVLHLDEEAQRRFLTEVVAGAGHPEPDLIAGLMLPAGVSYGACTNRAFLIAAALGCDSVHRRDSDIEFQQHHGAPLYPIHHELTALGRPAAEVAADVSRVDLDPADLGKPVVTAGASYVGELSVDIEEIRQLDKQAYHDIVSLWAAEGTTEQEKRDLVAESFAGADSEVFEQDDSLLCLVDPMRVDMGNISYHRVHEEIPLPPMTETIGSDYFLIHLVPDSRLPGVLHNRHVINRHTPDRKTDAAFHPYHLRLAKFFLSMLYLHVIYERMGDEGERLLDADHRVRADRVAAIVRESVDLDRAPNVRRLDELDHAYRRLGGRYAVFAERLAPRREELLDAAARDMAEFATLIDAWRSLVVAAKAAGPAALTGRAR</sequence>
<gene>
    <name evidence="2" type="ORF">SAMN06264365_10239</name>
</gene>
<feature type="region of interest" description="Disordered" evidence="1">
    <location>
        <begin position="1"/>
        <end position="24"/>
    </location>
</feature>
<dbReference type="EMBL" id="FZNR01000002">
    <property type="protein sequence ID" value="SNR39896.1"/>
    <property type="molecule type" value="Genomic_DNA"/>
</dbReference>
<evidence type="ECO:0000313" key="3">
    <source>
        <dbReference type="Proteomes" id="UP000198415"/>
    </source>
</evidence>